<dbReference type="SUPFAM" id="SSF53474">
    <property type="entry name" value="alpha/beta-Hydrolases"/>
    <property type="match status" value="1"/>
</dbReference>
<gene>
    <name evidence="2" type="ORF">BDV39DRAFT_209614</name>
</gene>
<dbReference type="AlphaFoldDB" id="A0A5N6WPP2"/>
<accession>A0A5N6WPP2</accession>
<organism evidence="2 3">
    <name type="scientific">Aspergillus sergii</name>
    <dbReference type="NCBI Taxonomy" id="1034303"/>
    <lineage>
        <taxon>Eukaryota</taxon>
        <taxon>Fungi</taxon>
        <taxon>Dikarya</taxon>
        <taxon>Ascomycota</taxon>
        <taxon>Pezizomycotina</taxon>
        <taxon>Eurotiomycetes</taxon>
        <taxon>Eurotiomycetidae</taxon>
        <taxon>Eurotiales</taxon>
        <taxon>Aspergillaceae</taxon>
        <taxon>Aspergillus</taxon>
        <taxon>Aspergillus subgen. Circumdati</taxon>
    </lineage>
</organism>
<evidence type="ECO:0000259" key="1">
    <source>
        <dbReference type="Pfam" id="PF07859"/>
    </source>
</evidence>
<proteinExistence type="predicted"/>
<dbReference type="Pfam" id="PF07859">
    <property type="entry name" value="Abhydrolase_3"/>
    <property type="match status" value="1"/>
</dbReference>
<dbReference type="InterPro" id="IPR029058">
    <property type="entry name" value="AB_hydrolase_fold"/>
</dbReference>
<keyword evidence="3" id="KW-1185">Reference proteome</keyword>
<dbReference type="InterPro" id="IPR013094">
    <property type="entry name" value="AB_hydrolase_3"/>
</dbReference>
<dbReference type="Proteomes" id="UP000325945">
    <property type="component" value="Unassembled WGS sequence"/>
</dbReference>
<protein>
    <recommendedName>
        <fullName evidence="1">Alpha/beta hydrolase fold-3 domain-containing protein</fullName>
    </recommendedName>
</protein>
<evidence type="ECO:0000313" key="3">
    <source>
        <dbReference type="Proteomes" id="UP000325945"/>
    </source>
</evidence>
<dbReference type="EMBL" id="ML741843">
    <property type="protein sequence ID" value="KAE8322572.1"/>
    <property type="molecule type" value="Genomic_DNA"/>
</dbReference>
<name>A0A5N6WPP2_9EURO</name>
<evidence type="ECO:0000313" key="2">
    <source>
        <dbReference type="EMBL" id="KAE8322572.1"/>
    </source>
</evidence>
<dbReference type="GO" id="GO:0016787">
    <property type="term" value="F:hydrolase activity"/>
    <property type="evidence" value="ECO:0007669"/>
    <property type="project" value="InterPro"/>
</dbReference>
<sequence length="91" mass="10263">MAGKFSAFDRQDLPYGFVDGHALQATILIPKKCLNGDAQACPMLVYWHGGGFIVGHRTHEPWWSTWLIDLALSQNAIIITPDYRLPARLRL</sequence>
<reference evidence="3" key="1">
    <citation type="submission" date="2019-04" db="EMBL/GenBank/DDBJ databases">
        <title>Friends and foes A comparative genomics studyof 23 Aspergillus species from section Flavi.</title>
        <authorList>
            <consortium name="DOE Joint Genome Institute"/>
            <person name="Kjaerbolling I."/>
            <person name="Vesth T."/>
            <person name="Frisvad J.C."/>
            <person name="Nybo J.L."/>
            <person name="Theobald S."/>
            <person name="Kildgaard S."/>
            <person name="Isbrandt T."/>
            <person name="Kuo A."/>
            <person name="Sato A."/>
            <person name="Lyhne E.K."/>
            <person name="Kogle M.E."/>
            <person name="Wiebenga A."/>
            <person name="Kun R.S."/>
            <person name="Lubbers R.J."/>
            <person name="Makela M.R."/>
            <person name="Barry K."/>
            <person name="Chovatia M."/>
            <person name="Clum A."/>
            <person name="Daum C."/>
            <person name="Haridas S."/>
            <person name="He G."/>
            <person name="LaButti K."/>
            <person name="Lipzen A."/>
            <person name="Mondo S."/>
            <person name="Riley R."/>
            <person name="Salamov A."/>
            <person name="Simmons B.A."/>
            <person name="Magnuson J.K."/>
            <person name="Henrissat B."/>
            <person name="Mortensen U.H."/>
            <person name="Larsen T.O."/>
            <person name="Devries R.P."/>
            <person name="Grigoriev I.V."/>
            <person name="Machida M."/>
            <person name="Baker S.E."/>
            <person name="Andersen M.R."/>
        </authorList>
    </citation>
    <scope>NUCLEOTIDE SEQUENCE [LARGE SCALE GENOMIC DNA]</scope>
    <source>
        <strain evidence="3">CBS 130017</strain>
    </source>
</reference>
<dbReference type="Gene3D" id="3.40.50.1820">
    <property type="entry name" value="alpha/beta hydrolase"/>
    <property type="match status" value="1"/>
</dbReference>
<feature type="domain" description="Alpha/beta hydrolase fold-3" evidence="1">
    <location>
        <begin position="44"/>
        <end position="86"/>
    </location>
</feature>